<dbReference type="SMART" id="SM00729">
    <property type="entry name" value="Elp3"/>
    <property type="match status" value="1"/>
</dbReference>
<keyword evidence="3" id="KW-0411">Iron-sulfur</keyword>
<feature type="compositionally biased region" description="Polar residues" evidence="4">
    <location>
        <begin position="311"/>
        <end position="331"/>
    </location>
</feature>
<dbReference type="InterPro" id="IPR007197">
    <property type="entry name" value="rSAM"/>
</dbReference>
<dbReference type="InterPro" id="IPR058240">
    <property type="entry name" value="rSAM_sf"/>
</dbReference>
<keyword evidence="2" id="KW-0408">Iron</keyword>
<evidence type="ECO:0000256" key="2">
    <source>
        <dbReference type="ARBA" id="ARBA00023004"/>
    </source>
</evidence>
<evidence type="ECO:0000256" key="4">
    <source>
        <dbReference type="SAM" id="MobiDB-lite"/>
    </source>
</evidence>
<dbReference type="SFLD" id="SFLDS00029">
    <property type="entry name" value="Radical_SAM"/>
    <property type="match status" value="1"/>
</dbReference>
<dbReference type="GO" id="GO:0051536">
    <property type="term" value="F:iron-sulfur cluster binding"/>
    <property type="evidence" value="ECO:0007669"/>
    <property type="project" value="UniProtKB-KW"/>
</dbReference>
<comment type="caution">
    <text evidence="6">The sequence shown here is derived from an EMBL/GenBank/DDBJ whole genome shotgun (WGS) entry which is preliminary data.</text>
</comment>
<evidence type="ECO:0000313" key="6">
    <source>
        <dbReference type="EMBL" id="RUT28004.1"/>
    </source>
</evidence>
<dbReference type="PANTHER" id="PTHR43432">
    <property type="entry name" value="SLR0285 PROTEIN"/>
    <property type="match status" value="1"/>
</dbReference>
<dbReference type="PROSITE" id="PS51918">
    <property type="entry name" value="RADICAL_SAM"/>
    <property type="match status" value="1"/>
</dbReference>
<name>A0A433X1L1_9BACL</name>
<dbReference type="Proteomes" id="UP000272464">
    <property type="component" value="Unassembled WGS sequence"/>
</dbReference>
<sequence>MPETIYEHIDTKQTLNRVKEERMPFDWSINPYRGCAHGCSFCYARAFQSFIGRGAEDEFQHHILLKQNAPDALEGQLSRLAGKFGYDIEAMRRHIGQVTIGTATDPYQPIEAKAQLTRECLKLLAKYRISTSITTRSPLITRDLDILTQMKDISVNISINSLDAGLIRRIEPASPHPQMRLETVQKLAESGVHVGIFAAPILPLLTDSEESMDALLSAAKGHGAAFAMVSLLRLSKDVKAWYMGTLRTHYPALVEDYAELYGQGPYAERQYIDMFKGMSAALLRKHGLSAIPGEGEASGPVSLKGRIPGSDSITPPGSDSTLGSIRRTPSPSVRVKQEEIQLRAEQLSFDF</sequence>
<dbReference type="Gene3D" id="3.80.30.30">
    <property type="match status" value="1"/>
</dbReference>
<dbReference type="CDD" id="cd01335">
    <property type="entry name" value="Radical_SAM"/>
    <property type="match status" value="1"/>
</dbReference>
<evidence type="ECO:0000259" key="5">
    <source>
        <dbReference type="PROSITE" id="PS51918"/>
    </source>
</evidence>
<dbReference type="AlphaFoldDB" id="A0A433X1L1"/>
<keyword evidence="1" id="KW-0479">Metal-binding</keyword>
<evidence type="ECO:0000313" key="7">
    <source>
        <dbReference type="Proteomes" id="UP000272464"/>
    </source>
</evidence>
<dbReference type="PANTHER" id="PTHR43432:SF3">
    <property type="entry name" value="SLR0285 PROTEIN"/>
    <property type="match status" value="1"/>
</dbReference>
<protein>
    <submittedName>
        <fullName evidence="6">Radical SAM protein</fullName>
    </submittedName>
</protein>
<dbReference type="GO" id="GO:0046872">
    <property type="term" value="F:metal ion binding"/>
    <property type="evidence" value="ECO:0007669"/>
    <property type="project" value="UniProtKB-KW"/>
</dbReference>
<dbReference type="SUPFAM" id="SSF102114">
    <property type="entry name" value="Radical SAM enzymes"/>
    <property type="match status" value="1"/>
</dbReference>
<dbReference type="Pfam" id="PF04055">
    <property type="entry name" value="Radical_SAM"/>
    <property type="match status" value="1"/>
</dbReference>
<dbReference type="EMBL" id="RZNX01000012">
    <property type="protein sequence ID" value="RUT28004.1"/>
    <property type="molecule type" value="Genomic_DNA"/>
</dbReference>
<dbReference type="InterPro" id="IPR006638">
    <property type="entry name" value="Elp3/MiaA/NifB-like_rSAM"/>
</dbReference>
<organism evidence="6 7">
    <name type="scientific">Paenibacillus zeisoli</name>
    <dbReference type="NCBI Taxonomy" id="2496267"/>
    <lineage>
        <taxon>Bacteria</taxon>
        <taxon>Bacillati</taxon>
        <taxon>Bacillota</taxon>
        <taxon>Bacilli</taxon>
        <taxon>Bacillales</taxon>
        <taxon>Paenibacillaceae</taxon>
        <taxon>Paenibacillus</taxon>
    </lineage>
</organism>
<dbReference type="OrthoDB" id="9785699at2"/>
<dbReference type="InterPro" id="IPR040086">
    <property type="entry name" value="MJ0683-like"/>
</dbReference>
<dbReference type="RefSeq" id="WP_127200743.1">
    <property type="nucleotide sequence ID" value="NZ_RZNX01000012.1"/>
</dbReference>
<evidence type="ECO:0000256" key="3">
    <source>
        <dbReference type="ARBA" id="ARBA00023014"/>
    </source>
</evidence>
<dbReference type="SFLD" id="SFLDG01084">
    <property type="entry name" value="Uncharacterised_Radical_SAM_Su"/>
    <property type="match status" value="1"/>
</dbReference>
<feature type="region of interest" description="Disordered" evidence="4">
    <location>
        <begin position="293"/>
        <end position="334"/>
    </location>
</feature>
<dbReference type="GO" id="GO:0003824">
    <property type="term" value="F:catalytic activity"/>
    <property type="evidence" value="ECO:0007669"/>
    <property type="project" value="InterPro"/>
</dbReference>
<reference evidence="6 7" key="1">
    <citation type="submission" date="2018-12" db="EMBL/GenBank/DDBJ databases">
        <authorList>
            <person name="Sun L."/>
            <person name="Chen Z."/>
        </authorList>
    </citation>
    <scope>NUCLEOTIDE SEQUENCE [LARGE SCALE GENOMIC DNA]</scope>
    <source>
        <strain evidence="6 7">3-5-3</strain>
    </source>
</reference>
<proteinExistence type="predicted"/>
<evidence type="ECO:0000256" key="1">
    <source>
        <dbReference type="ARBA" id="ARBA00022723"/>
    </source>
</evidence>
<gene>
    <name evidence="6" type="ORF">EJP77_18485</name>
</gene>
<keyword evidence="7" id="KW-1185">Reference proteome</keyword>
<accession>A0A433X1L1</accession>
<feature type="domain" description="Radical SAM core" evidence="5">
    <location>
        <begin position="19"/>
        <end position="281"/>
    </location>
</feature>